<dbReference type="GeneID" id="106165975"/>
<dbReference type="InParanoid" id="A0A1S3IPI6"/>
<reference evidence="3" key="1">
    <citation type="submission" date="2025-08" db="UniProtKB">
        <authorList>
            <consortium name="RefSeq"/>
        </authorList>
    </citation>
    <scope>IDENTIFICATION</scope>
    <source>
        <tissue evidence="3">Gonads</tissue>
    </source>
</reference>
<feature type="signal peptide" evidence="1">
    <location>
        <begin position="1"/>
        <end position="16"/>
    </location>
</feature>
<evidence type="ECO:0000313" key="3">
    <source>
        <dbReference type="RefSeq" id="XP_013399821.1"/>
    </source>
</evidence>
<dbReference type="Proteomes" id="UP000085678">
    <property type="component" value="Unplaced"/>
</dbReference>
<proteinExistence type="predicted"/>
<evidence type="ECO:0000313" key="2">
    <source>
        <dbReference type="Proteomes" id="UP000085678"/>
    </source>
</evidence>
<keyword evidence="2" id="KW-1185">Reference proteome</keyword>
<organism evidence="2 3">
    <name type="scientific">Lingula anatina</name>
    <name type="common">Brachiopod</name>
    <name type="synonym">Lingula unguis</name>
    <dbReference type="NCBI Taxonomy" id="7574"/>
    <lineage>
        <taxon>Eukaryota</taxon>
        <taxon>Metazoa</taxon>
        <taxon>Spiralia</taxon>
        <taxon>Lophotrochozoa</taxon>
        <taxon>Brachiopoda</taxon>
        <taxon>Linguliformea</taxon>
        <taxon>Lingulata</taxon>
        <taxon>Lingulida</taxon>
        <taxon>Linguloidea</taxon>
        <taxon>Lingulidae</taxon>
        <taxon>Lingula</taxon>
    </lineage>
</organism>
<gene>
    <name evidence="3" type="primary">LOC106165975</name>
</gene>
<dbReference type="KEGG" id="lak:106165975"/>
<dbReference type="RefSeq" id="XP_013399821.1">
    <property type="nucleotide sequence ID" value="XM_013544367.2"/>
</dbReference>
<protein>
    <submittedName>
        <fullName evidence="3">Uncharacterized protein LOC106165975</fullName>
    </submittedName>
</protein>
<feature type="chain" id="PRO_5010277266" evidence="1">
    <location>
        <begin position="17"/>
        <end position="158"/>
    </location>
</feature>
<evidence type="ECO:0000256" key="1">
    <source>
        <dbReference type="SAM" id="SignalP"/>
    </source>
</evidence>
<dbReference type="AlphaFoldDB" id="A0A1S3IPI6"/>
<keyword evidence="1" id="KW-0732">Signal</keyword>
<accession>A0A1S3IPI6</accession>
<name>A0A1S3IPI6_LINAN</name>
<sequence>MKYLLFLLLLLGACLAASAVEEAEDENSDQFVDDGGEEVLEDQEVENDLYDKVDNYLEDNDLERRGLFKLLKEECAAGRPLNKGIGLPCGCNLVCESNSCRHFQCGRCTIGSCPSGQYCAAFPLLKTSRCQEKKDCRRWCTSKRQCKSGRCRWFKCKC</sequence>